<protein>
    <submittedName>
        <fullName evidence="1">Uncharacterized protein</fullName>
    </submittedName>
</protein>
<dbReference type="Proteomes" id="UP001054945">
    <property type="component" value="Unassembled WGS sequence"/>
</dbReference>
<evidence type="ECO:0000313" key="1">
    <source>
        <dbReference type="EMBL" id="GIY51969.1"/>
    </source>
</evidence>
<comment type="caution">
    <text evidence="1">The sequence shown here is derived from an EMBL/GenBank/DDBJ whole genome shotgun (WGS) entry which is preliminary data.</text>
</comment>
<dbReference type="AlphaFoldDB" id="A0AAV4U2K2"/>
<sequence>MSIYVDVDAFNAGLEAIVLTRLQRPCLPPPPRSLFKTDAIISASRFDSVTRFYWMQRGIMTPFVRHLQDRGRDLPLNKVLRLPFFGFKCIQCLIERKDLPYVLLSGQISKCTYYKVIR</sequence>
<keyword evidence="2" id="KW-1185">Reference proteome</keyword>
<name>A0AAV4U2K2_CAEEX</name>
<organism evidence="1 2">
    <name type="scientific">Caerostris extrusa</name>
    <name type="common">Bark spider</name>
    <name type="synonym">Caerostris bankana</name>
    <dbReference type="NCBI Taxonomy" id="172846"/>
    <lineage>
        <taxon>Eukaryota</taxon>
        <taxon>Metazoa</taxon>
        <taxon>Ecdysozoa</taxon>
        <taxon>Arthropoda</taxon>
        <taxon>Chelicerata</taxon>
        <taxon>Arachnida</taxon>
        <taxon>Araneae</taxon>
        <taxon>Araneomorphae</taxon>
        <taxon>Entelegynae</taxon>
        <taxon>Araneoidea</taxon>
        <taxon>Araneidae</taxon>
        <taxon>Caerostris</taxon>
    </lineage>
</organism>
<evidence type="ECO:0000313" key="2">
    <source>
        <dbReference type="Proteomes" id="UP001054945"/>
    </source>
</evidence>
<proteinExistence type="predicted"/>
<gene>
    <name evidence="1" type="ORF">CEXT_17411</name>
</gene>
<dbReference type="EMBL" id="BPLR01012180">
    <property type="protein sequence ID" value="GIY51969.1"/>
    <property type="molecule type" value="Genomic_DNA"/>
</dbReference>
<reference evidence="1 2" key="1">
    <citation type="submission" date="2021-06" db="EMBL/GenBank/DDBJ databases">
        <title>Caerostris extrusa draft genome.</title>
        <authorList>
            <person name="Kono N."/>
            <person name="Arakawa K."/>
        </authorList>
    </citation>
    <scope>NUCLEOTIDE SEQUENCE [LARGE SCALE GENOMIC DNA]</scope>
</reference>
<accession>A0AAV4U2K2</accession>